<sequence>MSILCQVSSLRRLLDLPVSCKVTSPVPWSIRKRGYPSTSSRSTKSVGSTGSNTEMGPLYRISWFSLDVSISILVLEAAHCSSCLYRAYPVPLKL</sequence>
<dbReference type="AlphaFoldDB" id="A0A9D4RW40"/>
<organism evidence="1 2">
    <name type="scientific">Dreissena polymorpha</name>
    <name type="common">Zebra mussel</name>
    <name type="synonym">Mytilus polymorpha</name>
    <dbReference type="NCBI Taxonomy" id="45954"/>
    <lineage>
        <taxon>Eukaryota</taxon>
        <taxon>Metazoa</taxon>
        <taxon>Spiralia</taxon>
        <taxon>Lophotrochozoa</taxon>
        <taxon>Mollusca</taxon>
        <taxon>Bivalvia</taxon>
        <taxon>Autobranchia</taxon>
        <taxon>Heteroconchia</taxon>
        <taxon>Euheterodonta</taxon>
        <taxon>Imparidentia</taxon>
        <taxon>Neoheterodontei</taxon>
        <taxon>Myida</taxon>
        <taxon>Dreissenoidea</taxon>
        <taxon>Dreissenidae</taxon>
        <taxon>Dreissena</taxon>
    </lineage>
</organism>
<reference evidence="1" key="1">
    <citation type="journal article" date="2019" name="bioRxiv">
        <title>The Genome of the Zebra Mussel, Dreissena polymorpha: A Resource for Invasive Species Research.</title>
        <authorList>
            <person name="McCartney M.A."/>
            <person name="Auch B."/>
            <person name="Kono T."/>
            <person name="Mallez S."/>
            <person name="Zhang Y."/>
            <person name="Obille A."/>
            <person name="Becker A."/>
            <person name="Abrahante J.E."/>
            <person name="Garbe J."/>
            <person name="Badalamenti J.P."/>
            <person name="Herman A."/>
            <person name="Mangelson H."/>
            <person name="Liachko I."/>
            <person name="Sullivan S."/>
            <person name="Sone E.D."/>
            <person name="Koren S."/>
            <person name="Silverstein K.A.T."/>
            <person name="Beckman K.B."/>
            <person name="Gohl D.M."/>
        </authorList>
    </citation>
    <scope>NUCLEOTIDE SEQUENCE</scope>
    <source>
        <strain evidence="1">Duluth1</strain>
        <tissue evidence="1">Whole animal</tissue>
    </source>
</reference>
<reference evidence="1" key="2">
    <citation type="submission" date="2020-11" db="EMBL/GenBank/DDBJ databases">
        <authorList>
            <person name="McCartney M.A."/>
            <person name="Auch B."/>
            <person name="Kono T."/>
            <person name="Mallez S."/>
            <person name="Becker A."/>
            <person name="Gohl D.M."/>
            <person name="Silverstein K.A.T."/>
            <person name="Koren S."/>
            <person name="Bechman K.B."/>
            <person name="Herman A."/>
            <person name="Abrahante J.E."/>
            <person name="Garbe J."/>
        </authorList>
    </citation>
    <scope>NUCLEOTIDE SEQUENCE</scope>
    <source>
        <strain evidence="1">Duluth1</strain>
        <tissue evidence="1">Whole animal</tissue>
    </source>
</reference>
<accession>A0A9D4RW40</accession>
<evidence type="ECO:0000313" key="1">
    <source>
        <dbReference type="EMBL" id="KAH3883546.1"/>
    </source>
</evidence>
<name>A0A9D4RW40_DREPO</name>
<dbReference type="Proteomes" id="UP000828390">
    <property type="component" value="Unassembled WGS sequence"/>
</dbReference>
<dbReference type="EMBL" id="JAIWYP010000001">
    <property type="protein sequence ID" value="KAH3883546.1"/>
    <property type="molecule type" value="Genomic_DNA"/>
</dbReference>
<keyword evidence="2" id="KW-1185">Reference proteome</keyword>
<gene>
    <name evidence="1" type="ORF">DPMN_007505</name>
</gene>
<comment type="caution">
    <text evidence="1">The sequence shown here is derived from an EMBL/GenBank/DDBJ whole genome shotgun (WGS) entry which is preliminary data.</text>
</comment>
<proteinExistence type="predicted"/>
<protein>
    <submittedName>
        <fullName evidence="1">Uncharacterized protein</fullName>
    </submittedName>
</protein>
<evidence type="ECO:0000313" key="2">
    <source>
        <dbReference type="Proteomes" id="UP000828390"/>
    </source>
</evidence>